<dbReference type="GO" id="GO:0005262">
    <property type="term" value="F:calcium channel activity"/>
    <property type="evidence" value="ECO:0007669"/>
    <property type="project" value="UniProtKB-UniRule"/>
</dbReference>
<evidence type="ECO:0000313" key="20">
    <source>
        <dbReference type="Proteomes" id="UP000261620"/>
    </source>
</evidence>
<evidence type="ECO:0000256" key="7">
    <source>
        <dbReference type="ARBA" id="ARBA00022692"/>
    </source>
</evidence>
<reference evidence="19" key="2">
    <citation type="submission" date="2025-09" db="UniProtKB">
        <authorList>
            <consortium name="Ensembl"/>
        </authorList>
    </citation>
    <scope>IDENTIFICATION</scope>
</reference>
<dbReference type="InterPro" id="IPR002809">
    <property type="entry name" value="EMC3/TMCO1"/>
</dbReference>
<evidence type="ECO:0000256" key="18">
    <source>
        <dbReference type="SAM" id="SignalP"/>
    </source>
</evidence>
<evidence type="ECO:0000256" key="14">
    <source>
        <dbReference type="ARBA" id="ARBA00023303"/>
    </source>
</evidence>
<dbReference type="Pfam" id="PF01956">
    <property type="entry name" value="EMC3_TMCO1"/>
    <property type="match status" value="1"/>
</dbReference>
<dbReference type="GO" id="GO:0005789">
    <property type="term" value="C:endoplasmic reticulum membrane"/>
    <property type="evidence" value="ECO:0007669"/>
    <property type="project" value="UniProtKB-SubCell"/>
</dbReference>
<dbReference type="InterPro" id="IPR008559">
    <property type="entry name" value="TMCO1"/>
</dbReference>
<evidence type="ECO:0000256" key="10">
    <source>
        <dbReference type="ARBA" id="ARBA00022989"/>
    </source>
</evidence>
<dbReference type="OMA" id="GMFGDFK"/>
<keyword evidence="6 15" id="KW-0107">Calcium channel</keyword>
<evidence type="ECO:0000256" key="15">
    <source>
        <dbReference type="PIRNR" id="PIRNR023322"/>
    </source>
</evidence>
<dbReference type="PANTHER" id="PTHR20917:SF0">
    <property type="entry name" value="CALCIUM LOAD-ACTIVATED CALCIUM CHANNEL"/>
    <property type="match status" value="1"/>
</dbReference>
<comment type="subcellular location">
    <subcellularLocation>
        <location evidence="1">Endoplasmic reticulum membrane</location>
        <topology evidence="1">Multi-pass membrane protein</topology>
    </subcellularLocation>
</comment>
<evidence type="ECO:0000313" key="19">
    <source>
        <dbReference type="Ensembl" id="ENSMMOP00000019067.1"/>
    </source>
</evidence>
<evidence type="ECO:0000256" key="1">
    <source>
        <dbReference type="ARBA" id="ARBA00004477"/>
    </source>
</evidence>
<keyword evidence="12 15" id="KW-0406">Ion transport</keyword>
<evidence type="ECO:0000256" key="3">
    <source>
        <dbReference type="ARBA" id="ARBA00014950"/>
    </source>
</evidence>
<keyword evidence="14" id="KW-0407">Ion channel</keyword>
<keyword evidence="13 15" id="KW-0472">Membrane</keyword>
<feature type="chain" id="PRO_5018733516" description="Calcium load-activated calcium channel" evidence="18">
    <location>
        <begin position="20"/>
        <end position="181"/>
    </location>
</feature>
<keyword evidence="18" id="KW-0732">Signal</keyword>
<protein>
    <recommendedName>
        <fullName evidence="3 15">Calcium load-activated calcium channel</fullName>
        <shortName evidence="15">CLAC channel</shortName>
    </recommendedName>
</protein>
<evidence type="ECO:0000256" key="2">
    <source>
        <dbReference type="ARBA" id="ARBA00006537"/>
    </source>
</evidence>
<dbReference type="AlphaFoldDB" id="A0A3Q3X1V4"/>
<evidence type="ECO:0000256" key="4">
    <source>
        <dbReference type="ARBA" id="ARBA00022448"/>
    </source>
</evidence>
<dbReference type="Proteomes" id="UP000261620">
    <property type="component" value="Unplaced"/>
</dbReference>
<sequence length="181" mass="20498">MSTMFADTILIVFISVCTALLAEGITWVLVYRTEKYKRLKAEVEKQSKKLEKKKETITESAGRQQKKKIERQEEKLKNNNRDLSMVRDLLTSVFFCVCVCSFDGRVVAKLPFVPLSYIQGLSHRNLLGEDYTDCSFIFLYILCTMSIRQNIQKMLGLAPSRAATKQAGGFLGPPPQAAKFS</sequence>
<feature type="coiled-coil region" evidence="16">
    <location>
        <begin position="33"/>
        <end position="89"/>
    </location>
</feature>
<dbReference type="PIRSF" id="PIRSF023322">
    <property type="entry name" value="DUF841_euk"/>
    <property type="match status" value="1"/>
</dbReference>
<keyword evidence="9 15" id="KW-0106">Calcium</keyword>
<dbReference type="GO" id="GO:0032469">
    <property type="term" value="P:endoplasmic reticulum calcium ion homeostasis"/>
    <property type="evidence" value="ECO:0007669"/>
    <property type="project" value="UniProtKB-UniRule"/>
</dbReference>
<comment type="function">
    <text evidence="15">Calcium-selective channel required to prevent calcium stores from overfilling.</text>
</comment>
<evidence type="ECO:0000256" key="6">
    <source>
        <dbReference type="ARBA" id="ARBA00022673"/>
    </source>
</evidence>
<keyword evidence="20" id="KW-1185">Reference proteome</keyword>
<keyword evidence="8 15" id="KW-0256">Endoplasmic reticulum</keyword>
<proteinExistence type="inferred from homology"/>
<evidence type="ECO:0000256" key="12">
    <source>
        <dbReference type="ARBA" id="ARBA00023065"/>
    </source>
</evidence>
<reference evidence="19" key="1">
    <citation type="submission" date="2025-08" db="UniProtKB">
        <authorList>
            <consortium name="Ensembl"/>
        </authorList>
    </citation>
    <scope>IDENTIFICATION</scope>
</reference>
<dbReference type="PANTHER" id="PTHR20917">
    <property type="entry name" value="PNAS-RELATED"/>
    <property type="match status" value="1"/>
</dbReference>
<evidence type="ECO:0000256" key="17">
    <source>
        <dbReference type="SAM" id="Phobius"/>
    </source>
</evidence>
<keyword evidence="7 17" id="KW-0812">Transmembrane</keyword>
<keyword evidence="4 15" id="KW-0813">Transport</keyword>
<accession>A0A3Q3X1V4</accession>
<dbReference type="STRING" id="94237.ENSMMOP00000019067"/>
<evidence type="ECO:0000256" key="9">
    <source>
        <dbReference type="ARBA" id="ARBA00022837"/>
    </source>
</evidence>
<evidence type="ECO:0000256" key="8">
    <source>
        <dbReference type="ARBA" id="ARBA00022824"/>
    </source>
</evidence>
<feature type="signal peptide" evidence="18">
    <location>
        <begin position="1"/>
        <end position="19"/>
    </location>
</feature>
<name>A0A3Q3X1V4_MOLML</name>
<comment type="similarity">
    <text evidence="2 15">Belongs to the TMCO1 family.</text>
</comment>
<organism evidence="19 20">
    <name type="scientific">Mola mola</name>
    <name type="common">Ocean sunfish</name>
    <name type="synonym">Tetraodon mola</name>
    <dbReference type="NCBI Taxonomy" id="94237"/>
    <lineage>
        <taxon>Eukaryota</taxon>
        <taxon>Metazoa</taxon>
        <taxon>Chordata</taxon>
        <taxon>Craniata</taxon>
        <taxon>Vertebrata</taxon>
        <taxon>Euteleostomi</taxon>
        <taxon>Actinopterygii</taxon>
        <taxon>Neopterygii</taxon>
        <taxon>Teleostei</taxon>
        <taxon>Neoteleostei</taxon>
        <taxon>Acanthomorphata</taxon>
        <taxon>Eupercaria</taxon>
        <taxon>Tetraodontiformes</taxon>
        <taxon>Molidae</taxon>
        <taxon>Mola</taxon>
    </lineage>
</organism>
<evidence type="ECO:0000256" key="16">
    <source>
        <dbReference type="SAM" id="Coils"/>
    </source>
</evidence>
<evidence type="ECO:0000256" key="11">
    <source>
        <dbReference type="ARBA" id="ARBA00023054"/>
    </source>
</evidence>
<evidence type="ECO:0000256" key="13">
    <source>
        <dbReference type="ARBA" id="ARBA00023136"/>
    </source>
</evidence>
<dbReference type="Ensembl" id="ENSMMOT00000019382.1">
    <property type="protein sequence ID" value="ENSMMOP00000019067.1"/>
    <property type="gene ID" value="ENSMMOG00000014440.1"/>
</dbReference>
<feature type="transmembrane region" description="Helical" evidence="17">
    <location>
        <begin position="6"/>
        <end position="30"/>
    </location>
</feature>
<evidence type="ECO:0000256" key="5">
    <source>
        <dbReference type="ARBA" id="ARBA00022568"/>
    </source>
</evidence>
<keyword evidence="11 16" id="KW-0175">Coiled coil</keyword>
<keyword evidence="5" id="KW-0109">Calcium transport</keyword>
<keyword evidence="10 17" id="KW-1133">Transmembrane helix</keyword>
<dbReference type="SMART" id="SM01415">
    <property type="entry name" value="DUF106"/>
    <property type="match status" value="1"/>
</dbReference>